<dbReference type="Proteomes" id="UP000700334">
    <property type="component" value="Unassembled WGS sequence"/>
</dbReference>
<sequence>MAMLLGVILFTSCSSASRARNFIRYLGRREVGLGQGRALCPQMPQDLTVLPRDCQGAAQTAPAKSADH</sequence>
<protein>
    <submittedName>
        <fullName evidence="2">Uncharacterized protein</fullName>
    </submittedName>
</protein>
<accession>A0A8J6DK52</accession>
<evidence type="ECO:0000256" key="1">
    <source>
        <dbReference type="SAM" id="SignalP"/>
    </source>
</evidence>
<keyword evidence="1" id="KW-0732">Signal</keyword>
<dbReference type="EMBL" id="JAGFMF010011854">
    <property type="protein sequence ID" value="KAG8511146.1"/>
    <property type="molecule type" value="Genomic_DNA"/>
</dbReference>
<dbReference type="AlphaFoldDB" id="A0A8J6DK52"/>
<comment type="caution">
    <text evidence="2">The sequence shown here is derived from an EMBL/GenBank/DDBJ whole genome shotgun (WGS) entry which is preliminary data.</text>
</comment>
<organism evidence="2 3">
    <name type="scientific">Galemys pyrenaicus</name>
    <name type="common">Iberian desman</name>
    <name type="synonym">Pyrenean desman</name>
    <dbReference type="NCBI Taxonomy" id="202257"/>
    <lineage>
        <taxon>Eukaryota</taxon>
        <taxon>Metazoa</taxon>
        <taxon>Chordata</taxon>
        <taxon>Craniata</taxon>
        <taxon>Vertebrata</taxon>
        <taxon>Euteleostomi</taxon>
        <taxon>Mammalia</taxon>
        <taxon>Eutheria</taxon>
        <taxon>Laurasiatheria</taxon>
        <taxon>Eulipotyphla</taxon>
        <taxon>Talpidae</taxon>
        <taxon>Galemys</taxon>
    </lineage>
</organism>
<evidence type="ECO:0000313" key="3">
    <source>
        <dbReference type="Proteomes" id="UP000700334"/>
    </source>
</evidence>
<feature type="signal peptide" evidence="1">
    <location>
        <begin position="1"/>
        <end position="19"/>
    </location>
</feature>
<proteinExistence type="predicted"/>
<feature type="chain" id="PRO_5035238314" evidence="1">
    <location>
        <begin position="20"/>
        <end position="68"/>
    </location>
</feature>
<evidence type="ECO:0000313" key="2">
    <source>
        <dbReference type="EMBL" id="KAG8511146.1"/>
    </source>
</evidence>
<keyword evidence="3" id="KW-1185">Reference proteome</keyword>
<name>A0A8J6DK52_GALPY</name>
<gene>
    <name evidence="2" type="ORF">J0S82_019012</name>
</gene>
<reference evidence="2" key="1">
    <citation type="journal article" date="2021" name="Evol. Appl.">
        <title>The genome of the Pyrenean desman and the effects of bottlenecks and inbreeding on the genomic landscape of an endangered species.</title>
        <authorList>
            <person name="Escoda L."/>
            <person name="Castresana J."/>
        </authorList>
    </citation>
    <scope>NUCLEOTIDE SEQUENCE</scope>
    <source>
        <strain evidence="2">IBE-C5619</strain>
    </source>
</reference>